<keyword evidence="10" id="KW-1185">Reference proteome</keyword>
<dbReference type="Gene3D" id="3.40.50.720">
    <property type="entry name" value="NAD(P)-binding Rossmann-like Domain"/>
    <property type="match status" value="1"/>
</dbReference>
<evidence type="ECO:0000256" key="3">
    <source>
        <dbReference type="PIRSR" id="PIRSR000106-1"/>
    </source>
</evidence>
<accession>A0A4Q9HMS9</accession>
<dbReference type="PANTHER" id="PTHR43237">
    <property type="entry name" value="NADP-DEPENDENT MALIC ENZYME"/>
    <property type="match status" value="1"/>
</dbReference>
<evidence type="ECO:0000256" key="2">
    <source>
        <dbReference type="ARBA" id="ARBA00023002"/>
    </source>
</evidence>
<name>A0A4Q9HMS9_STRKA</name>
<feature type="binding site" evidence="5">
    <location>
        <position position="163"/>
    </location>
    <ligand>
        <name>a divalent metal cation</name>
        <dbReference type="ChEBI" id="CHEBI:60240"/>
    </ligand>
</feature>
<dbReference type="InterPro" id="IPR037062">
    <property type="entry name" value="Malic_N_dom_sf"/>
</dbReference>
<feature type="binding site" evidence="4">
    <location>
        <position position="343"/>
    </location>
    <ligand>
        <name>(S)-malate</name>
        <dbReference type="ChEBI" id="CHEBI:15589"/>
    </ligand>
</feature>
<dbReference type="SUPFAM" id="SSF53223">
    <property type="entry name" value="Aminoacid dehydrogenase-like, N-terminal domain"/>
    <property type="match status" value="1"/>
</dbReference>
<dbReference type="GO" id="GO:0004470">
    <property type="term" value="F:malic enzyme activity"/>
    <property type="evidence" value="ECO:0007669"/>
    <property type="project" value="InterPro"/>
</dbReference>
<dbReference type="GO" id="GO:0046872">
    <property type="term" value="F:metal ion binding"/>
    <property type="evidence" value="ECO:0007669"/>
    <property type="project" value="UniProtKB-KW"/>
</dbReference>
<dbReference type="InterPro" id="IPR046346">
    <property type="entry name" value="Aminoacid_DH-like_N_sf"/>
</dbReference>
<keyword evidence="2" id="KW-0560">Oxidoreductase</keyword>
<keyword evidence="5" id="KW-0479">Metal-binding</keyword>
<feature type="region of interest" description="Disordered" evidence="6">
    <location>
        <begin position="1"/>
        <end position="38"/>
    </location>
</feature>
<dbReference type="InterPro" id="IPR036291">
    <property type="entry name" value="NAD(P)-bd_dom_sf"/>
</dbReference>
<dbReference type="GO" id="GO:0051287">
    <property type="term" value="F:NAD binding"/>
    <property type="evidence" value="ECO:0007669"/>
    <property type="project" value="InterPro"/>
</dbReference>
<proteinExistence type="inferred from homology"/>
<feature type="binding site" evidence="4">
    <location>
        <position position="314"/>
    </location>
    <ligand>
        <name>(S)-malate</name>
        <dbReference type="ChEBI" id="CHEBI:15589"/>
    </ligand>
</feature>
<evidence type="ECO:0000256" key="5">
    <source>
        <dbReference type="PIRSR" id="PIRSR000106-3"/>
    </source>
</evidence>
<feature type="domain" description="Malic enzyme N-terminal" evidence="8">
    <location>
        <begin position="45"/>
        <end position="178"/>
    </location>
</feature>
<dbReference type="InterPro" id="IPR051674">
    <property type="entry name" value="Malate_Decarboxylase"/>
</dbReference>
<evidence type="ECO:0000259" key="8">
    <source>
        <dbReference type="SMART" id="SM01274"/>
    </source>
</evidence>
<dbReference type="Gene3D" id="3.40.50.10380">
    <property type="entry name" value="Malic enzyme, N-terminal domain"/>
    <property type="match status" value="1"/>
</dbReference>
<feature type="active site" description="Proton donor" evidence="3">
    <location>
        <position position="66"/>
    </location>
</feature>
<dbReference type="AlphaFoldDB" id="A0A4Q9HMS9"/>
<gene>
    <name evidence="9" type="ORF">EYS09_29485</name>
</gene>
<comment type="cofactor">
    <cofactor evidence="5">
        <name>Mg(2+)</name>
        <dbReference type="ChEBI" id="CHEBI:18420"/>
    </cofactor>
    <cofactor evidence="5">
        <name>Mn(2+)</name>
        <dbReference type="ChEBI" id="CHEBI:29035"/>
    </cofactor>
    <text evidence="5">Divalent metal cations. Prefers magnesium or manganese.</text>
</comment>
<dbReference type="PIRSF" id="PIRSF000106">
    <property type="entry name" value="ME"/>
    <property type="match status" value="1"/>
</dbReference>
<protein>
    <submittedName>
        <fullName evidence="9">NADP-dependent malic enzyme</fullName>
    </submittedName>
</protein>
<dbReference type="RefSeq" id="WP_052856502.1">
    <property type="nucleotide sequence ID" value="NZ_NDXL01000001.1"/>
</dbReference>
<feature type="compositionally biased region" description="Low complexity" evidence="6">
    <location>
        <begin position="10"/>
        <end position="32"/>
    </location>
</feature>
<dbReference type="OrthoDB" id="9805787at2"/>
<organism evidence="9 10">
    <name type="scientific">Streptomyces kasugaensis</name>
    <dbReference type="NCBI Taxonomy" id="1946"/>
    <lineage>
        <taxon>Bacteria</taxon>
        <taxon>Bacillati</taxon>
        <taxon>Actinomycetota</taxon>
        <taxon>Actinomycetes</taxon>
        <taxon>Kitasatosporales</taxon>
        <taxon>Streptomycetaceae</taxon>
        <taxon>Streptomyces</taxon>
    </lineage>
</organism>
<evidence type="ECO:0000313" key="9">
    <source>
        <dbReference type="EMBL" id="TBO56144.1"/>
    </source>
</evidence>
<dbReference type="InterPro" id="IPR012301">
    <property type="entry name" value="Malic_N_dom"/>
</dbReference>
<dbReference type="InterPro" id="IPR012302">
    <property type="entry name" value="Malic_NAD-bd"/>
</dbReference>
<dbReference type="SMART" id="SM01274">
    <property type="entry name" value="malic"/>
    <property type="match status" value="1"/>
</dbReference>
<dbReference type="Pfam" id="PF00390">
    <property type="entry name" value="malic"/>
    <property type="match status" value="1"/>
</dbReference>
<evidence type="ECO:0000313" key="10">
    <source>
        <dbReference type="Proteomes" id="UP000292452"/>
    </source>
</evidence>
<dbReference type="EMBL" id="SIXH01000381">
    <property type="protein sequence ID" value="TBO56144.1"/>
    <property type="molecule type" value="Genomic_DNA"/>
</dbReference>
<dbReference type="FunFam" id="3.40.50.10380:FF:000003">
    <property type="entry name" value="NADP-dependent malic enzyme"/>
    <property type="match status" value="1"/>
</dbReference>
<reference evidence="9 10" key="1">
    <citation type="submission" date="2019-02" db="EMBL/GenBank/DDBJ databases">
        <title>Draft Genome Sequence of Streptomyces sp. AM-2504, identified by 16S rRNA comparative analysis as a Streptomyces Kasugaensis strain.</title>
        <authorList>
            <person name="Napolioni V."/>
            <person name="Giuliodori A.M."/>
            <person name="Spurio R."/>
            <person name="Fabbretti A."/>
        </authorList>
    </citation>
    <scope>NUCLEOTIDE SEQUENCE [LARGE SCALE GENOMIC DNA]</scope>
    <source>
        <strain evidence="9 10">AM-2504</strain>
    </source>
</reference>
<dbReference type="GeneID" id="97374749"/>
<dbReference type="SMART" id="SM00919">
    <property type="entry name" value="Malic_M"/>
    <property type="match status" value="1"/>
</dbReference>
<evidence type="ECO:0000256" key="1">
    <source>
        <dbReference type="ARBA" id="ARBA00008785"/>
    </source>
</evidence>
<dbReference type="Proteomes" id="UP000292452">
    <property type="component" value="Unassembled WGS sequence"/>
</dbReference>
<evidence type="ECO:0000256" key="6">
    <source>
        <dbReference type="SAM" id="MobiDB-lite"/>
    </source>
</evidence>
<comment type="caution">
    <text evidence="9">The sequence shown here is derived from an EMBL/GenBank/DDBJ whole genome shotgun (WGS) entry which is preliminary data.</text>
</comment>
<feature type="binding site" evidence="5">
    <location>
        <position position="189"/>
    </location>
    <ligand>
        <name>a divalent metal cation</name>
        <dbReference type="ChEBI" id="CHEBI:60240"/>
    </ligand>
</feature>
<sequence>MAAEIVNPRSDSTTGAAADAGAESGAGPDSGPDAPFDPAFALHRGGKMAIRATVPVRDADDLSLAYTPGVAKVCSAIAEQPELVHDYTWKSQVVAVVTDGTAVLGLGDIGPEASLPVMEGKAILFKQFGGVDAVPIALATTDADEIVETVVRLAPSFGGINLEDISAPRCFEIERRLQERLDIPVFHDDQHGTAVVTLAALRNAARLTERPLGALRAVISGAGAAGVAIARILIEAGIGDVAVCDRKGVVSADRDDLTDIKREVAGFTNKAGLTGSLEAAMAGADVFIGVSGGTVAEAAVASMAKNSLIFAMANPTPEIHPDVAHKYAAVVATGRSDYPNQINNVLAFPGIFAGALQVRASRITEGMKLAAAEALAAVVADELAADRVIPSPFDERVAPAVTAAVAAAARADGVARR</sequence>
<comment type="similarity">
    <text evidence="1">Belongs to the malic enzymes family.</text>
</comment>
<dbReference type="GO" id="GO:0016616">
    <property type="term" value="F:oxidoreductase activity, acting on the CH-OH group of donors, NAD or NADP as acceptor"/>
    <property type="evidence" value="ECO:0007669"/>
    <property type="project" value="InterPro"/>
</dbReference>
<feature type="domain" description="Malic enzyme NAD-binding" evidence="7">
    <location>
        <begin position="190"/>
        <end position="410"/>
    </location>
</feature>
<dbReference type="SUPFAM" id="SSF51735">
    <property type="entry name" value="NAD(P)-binding Rossmann-fold domains"/>
    <property type="match status" value="1"/>
</dbReference>
<evidence type="ECO:0000259" key="7">
    <source>
        <dbReference type="SMART" id="SM00919"/>
    </source>
</evidence>
<dbReference type="PANTHER" id="PTHR43237:SF4">
    <property type="entry name" value="NADP-DEPENDENT MALIC ENZYME"/>
    <property type="match status" value="1"/>
</dbReference>
<evidence type="ECO:0000256" key="4">
    <source>
        <dbReference type="PIRSR" id="PIRSR000106-2"/>
    </source>
</evidence>
<feature type="active site" description="Proton acceptor" evidence="3">
    <location>
        <position position="121"/>
    </location>
</feature>
<dbReference type="Pfam" id="PF03949">
    <property type="entry name" value="Malic_M"/>
    <property type="match status" value="1"/>
</dbReference>
<feature type="binding site" evidence="5">
    <location>
        <position position="164"/>
    </location>
    <ligand>
        <name>a divalent metal cation</name>
        <dbReference type="ChEBI" id="CHEBI:60240"/>
    </ligand>
</feature>
<dbReference type="InterPro" id="IPR001891">
    <property type="entry name" value="Malic_OxRdtase"/>
</dbReference>